<keyword evidence="2" id="KW-1185">Reference proteome</keyword>
<dbReference type="AlphaFoldDB" id="A0AA40G4W2"/>
<evidence type="ECO:0000313" key="1">
    <source>
        <dbReference type="EMBL" id="KAK1130883.1"/>
    </source>
</evidence>
<organism evidence="1 2">
    <name type="scientific">Melipona bicolor</name>
    <dbReference type="NCBI Taxonomy" id="60889"/>
    <lineage>
        <taxon>Eukaryota</taxon>
        <taxon>Metazoa</taxon>
        <taxon>Ecdysozoa</taxon>
        <taxon>Arthropoda</taxon>
        <taxon>Hexapoda</taxon>
        <taxon>Insecta</taxon>
        <taxon>Pterygota</taxon>
        <taxon>Neoptera</taxon>
        <taxon>Endopterygota</taxon>
        <taxon>Hymenoptera</taxon>
        <taxon>Apocrita</taxon>
        <taxon>Aculeata</taxon>
        <taxon>Apoidea</taxon>
        <taxon>Anthophila</taxon>
        <taxon>Apidae</taxon>
        <taxon>Melipona</taxon>
    </lineage>
</organism>
<comment type="caution">
    <text evidence="1">The sequence shown here is derived from an EMBL/GenBank/DDBJ whole genome shotgun (WGS) entry which is preliminary data.</text>
</comment>
<dbReference type="Proteomes" id="UP001177670">
    <property type="component" value="Unassembled WGS sequence"/>
</dbReference>
<accession>A0AA40G4W2</accession>
<proteinExistence type="predicted"/>
<dbReference type="EMBL" id="JAHYIQ010000006">
    <property type="protein sequence ID" value="KAK1130883.1"/>
    <property type="molecule type" value="Genomic_DNA"/>
</dbReference>
<evidence type="ECO:0000313" key="2">
    <source>
        <dbReference type="Proteomes" id="UP001177670"/>
    </source>
</evidence>
<reference evidence="1" key="1">
    <citation type="submission" date="2021-10" db="EMBL/GenBank/DDBJ databases">
        <title>Melipona bicolor Genome sequencing and assembly.</title>
        <authorList>
            <person name="Araujo N.S."/>
            <person name="Arias M.C."/>
        </authorList>
    </citation>
    <scope>NUCLEOTIDE SEQUENCE</scope>
    <source>
        <strain evidence="1">USP_2M_L1-L4_2017</strain>
        <tissue evidence="1">Whole body</tissue>
    </source>
</reference>
<name>A0AA40G4W2_9HYME</name>
<gene>
    <name evidence="1" type="ORF">K0M31_017187</name>
</gene>
<sequence length="105" mass="11945">MKFLKGAGDKGAGNGEICEIPPTVNRPILTLDWYDRPWVDAINAVYPALNNLERISIWFKKCKNIDLYLFDGIKSGYVKPIPIKPACFYFKITLILQKGNRKIAN</sequence>
<protein>
    <submittedName>
        <fullName evidence="1">Uncharacterized protein</fullName>
    </submittedName>
</protein>